<keyword evidence="2" id="KW-0456">Lyase</keyword>
<sequence>MKTWQIDAKDLRRHAPMLRAGDHVLLSGEIYTARDAAHKRMMASLNAGKALPFPLEGACIYFAGPTPAPAGMAIGSCGPTTSGRMDPYTPTLMDCGLVATIGKGARSQAVCESIVRNQGVYFCSIGGAGALAAQCIKRCEVIAYNDLGCESIKKLTVSDFPLIVAVDCMGTDLFVLGRAQYAQMQAV</sequence>
<evidence type="ECO:0000256" key="1">
    <source>
        <dbReference type="ARBA" id="ARBA00008876"/>
    </source>
</evidence>
<dbReference type="EMBL" id="QVME01000001">
    <property type="protein sequence ID" value="RGE69939.1"/>
    <property type="molecule type" value="Genomic_DNA"/>
</dbReference>
<feature type="domain" description="Fe-S hydro-lyase tartrate dehydratase beta-type catalytic" evidence="3">
    <location>
        <begin position="6"/>
        <end position="174"/>
    </location>
</feature>
<dbReference type="PANTHER" id="PTHR43351">
    <property type="entry name" value="L(+)-TARTRATE DEHYDRATASE SUBUNIT BETA"/>
    <property type="match status" value="1"/>
</dbReference>
<organism evidence="4 6">
    <name type="scientific">Anaerotruncus colihominis</name>
    <dbReference type="NCBI Taxonomy" id="169435"/>
    <lineage>
        <taxon>Bacteria</taxon>
        <taxon>Bacillati</taxon>
        <taxon>Bacillota</taxon>
        <taxon>Clostridia</taxon>
        <taxon>Eubacteriales</taxon>
        <taxon>Oscillospiraceae</taxon>
        <taxon>Anaerotruncus</taxon>
    </lineage>
</organism>
<dbReference type="Proteomes" id="UP000196386">
    <property type="component" value="Unassembled WGS sequence"/>
</dbReference>
<dbReference type="NCBIfam" id="TIGR00723">
    <property type="entry name" value="ttdB_fumA_fumB"/>
    <property type="match status" value="1"/>
</dbReference>
<evidence type="ECO:0000259" key="3">
    <source>
        <dbReference type="Pfam" id="PF05683"/>
    </source>
</evidence>
<dbReference type="GO" id="GO:0016836">
    <property type="term" value="F:hydro-lyase activity"/>
    <property type="evidence" value="ECO:0007669"/>
    <property type="project" value="InterPro"/>
</dbReference>
<dbReference type="InterPro" id="IPR004647">
    <property type="entry name" value="Fe-S_hydro-lyase_TtdB-typ_cat"/>
</dbReference>
<evidence type="ECO:0000313" key="5">
    <source>
        <dbReference type="EMBL" id="RGE69939.1"/>
    </source>
</evidence>
<dbReference type="AlphaFoldDB" id="A0A1Y4MTW5"/>
<comment type="similarity">
    <text evidence="1">Belongs to the class-I fumarase family.</text>
</comment>
<reference evidence="6" key="1">
    <citation type="submission" date="2017-04" db="EMBL/GenBank/DDBJ databases">
        <title>Function of individual gut microbiota members based on whole genome sequencing of pure cultures obtained from chicken caecum.</title>
        <authorList>
            <person name="Medvecky M."/>
            <person name="Cejkova D."/>
            <person name="Polansky O."/>
            <person name="Karasova D."/>
            <person name="Kubasova T."/>
            <person name="Cizek A."/>
            <person name="Rychlik I."/>
        </authorList>
    </citation>
    <scope>NUCLEOTIDE SEQUENCE [LARGE SCALE GENOMIC DNA]</scope>
    <source>
        <strain evidence="6">An175</strain>
    </source>
</reference>
<reference evidence="5 7" key="3">
    <citation type="submission" date="2018-08" db="EMBL/GenBank/DDBJ databases">
        <title>A genome reference for cultivated species of the human gut microbiota.</title>
        <authorList>
            <person name="Zou Y."/>
            <person name="Xue W."/>
            <person name="Luo G."/>
        </authorList>
    </citation>
    <scope>NUCLEOTIDE SEQUENCE [LARGE SCALE GENOMIC DNA]</scope>
    <source>
        <strain evidence="5 7">TF05-12AC</strain>
    </source>
</reference>
<dbReference type="InterPro" id="IPR036660">
    <property type="entry name" value="Fe-S_hydroAse_TtdB_cat_sf"/>
</dbReference>
<dbReference type="PANTHER" id="PTHR43351:SF2">
    <property type="entry name" value="L(+)-TARTRATE DEHYDRATASE SUBUNIT BETA-RELATED"/>
    <property type="match status" value="1"/>
</dbReference>
<comment type="caution">
    <text evidence="4">The sequence shown here is derived from an EMBL/GenBank/DDBJ whole genome shotgun (WGS) entry which is preliminary data.</text>
</comment>
<name>A0A1Y4MTW5_9FIRM</name>
<dbReference type="Pfam" id="PF05683">
    <property type="entry name" value="Fumerase_C"/>
    <property type="match status" value="1"/>
</dbReference>
<evidence type="ECO:0000256" key="2">
    <source>
        <dbReference type="ARBA" id="ARBA00023239"/>
    </source>
</evidence>
<dbReference type="Proteomes" id="UP000260828">
    <property type="component" value="Unassembled WGS sequence"/>
</dbReference>
<dbReference type="SUPFAM" id="SSF117457">
    <property type="entry name" value="FumA C-terminal domain-like"/>
    <property type="match status" value="1"/>
</dbReference>
<dbReference type="RefSeq" id="WP_006877096.1">
    <property type="nucleotide sequence ID" value="NZ_CALWZF010000006.1"/>
</dbReference>
<dbReference type="EMBL" id="NFKP01000002">
    <property type="protein sequence ID" value="OUP71091.1"/>
    <property type="molecule type" value="Genomic_DNA"/>
</dbReference>
<evidence type="ECO:0000313" key="6">
    <source>
        <dbReference type="Proteomes" id="UP000196386"/>
    </source>
</evidence>
<reference evidence="4" key="2">
    <citation type="journal article" date="2018" name="BMC Genomics">
        <title>Whole genome sequencing and function prediction of 133 gut anaerobes isolated from chicken caecum in pure cultures.</title>
        <authorList>
            <person name="Medvecky M."/>
            <person name="Cejkova D."/>
            <person name="Polansky O."/>
            <person name="Karasova D."/>
            <person name="Kubasova T."/>
            <person name="Cizek A."/>
            <person name="Rychlik I."/>
        </authorList>
    </citation>
    <scope>NUCLEOTIDE SEQUENCE</scope>
    <source>
        <strain evidence="4">An175</strain>
    </source>
</reference>
<gene>
    <name evidence="4" type="ORF">B5F11_03230</name>
    <name evidence="5" type="ORF">DXC40_02440</name>
</gene>
<proteinExistence type="inferred from homology"/>
<dbReference type="Gene3D" id="3.20.130.10">
    <property type="entry name" value="Fe-S hydro-lyase, tartrate dehydratase beta-type, catalytic domain"/>
    <property type="match status" value="1"/>
</dbReference>
<accession>A0A1Y4MTW5</accession>
<protein>
    <submittedName>
        <fullName evidence="4">Fumarate hydratase</fullName>
    </submittedName>
    <submittedName>
        <fullName evidence="5">TRZ/ATZ family protein</fullName>
    </submittedName>
</protein>
<evidence type="ECO:0000313" key="7">
    <source>
        <dbReference type="Proteomes" id="UP000260828"/>
    </source>
</evidence>
<evidence type="ECO:0000313" key="4">
    <source>
        <dbReference type="EMBL" id="OUP71091.1"/>
    </source>
</evidence>